<reference evidence="2" key="1">
    <citation type="journal article" date="2020" name="New Phytol.">
        <title>Comparative genomics reveals dynamic genome evolution in host specialist ectomycorrhizal fungi.</title>
        <authorList>
            <person name="Lofgren L.A."/>
            <person name="Nguyen N.H."/>
            <person name="Vilgalys R."/>
            <person name="Ruytinx J."/>
            <person name="Liao H.L."/>
            <person name="Branco S."/>
            <person name="Kuo A."/>
            <person name="LaButti K."/>
            <person name="Lipzen A."/>
            <person name="Andreopoulos W."/>
            <person name="Pangilinan J."/>
            <person name="Riley R."/>
            <person name="Hundley H."/>
            <person name="Na H."/>
            <person name="Barry K."/>
            <person name="Grigoriev I.V."/>
            <person name="Stajich J.E."/>
            <person name="Kennedy P.G."/>
        </authorList>
    </citation>
    <scope>NUCLEOTIDE SEQUENCE</scope>
    <source>
        <strain evidence="2">FC423</strain>
    </source>
</reference>
<accession>A0A9P7JP63</accession>
<proteinExistence type="predicted"/>
<feature type="chain" id="PRO_5040371487" description="Secreted protein" evidence="1">
    <location>
        <begin position="23"/>
        <end position="84"/>
    </location>
</feature>
<sequence length="84" mass="9354">MTSVRFLHVVLCLVIVRPFLVPAPLPPVATSVLSFVISFDHVLRTVQFHLRHSATDSPCSYISSAVRVVSPQHCPNITPRFTPF</sequence>
<dbReference type="Proteomes" id="UP000823399">
    <property type="component" value="Unassembled WGS sequence"/>
</dbReference>
<evidence type="ECO:0000256" key="1">
    <source>
        <dbReference type="SAM" id="SignalP"/>
    </source>
</evidence>
<gene>
    <name evidence="2" type="ORF">F5147DRAFT_719297</name>
</gene>
<organism evidence="2 3">
    <name type="scientific">Suillus discolor</name>
    <dbReference type="NCBI Taxonomy" id="1912936"/>
    <lineage>
        <taxon>Eukaryota</taxon>
        <taxon>Fungi</taxon>
        <taxon>Dikarya</taxon>
        <taxon>Basidiomycota</taxon>
        <taxon>Agaricomycotina</taxon>
        <taxon>Agaricomycetes</taxon>
        <taxon>Agaricomycetidae</taxon>
        <taxon>Boletales</taxon>
        <taxon>Suillineae</taxon>
        <taxon>Suillaceae</taxon>
        <taxon>Suillus</taxon>
    </lineage>
</organism>
<dbReference type="GeneID" id="64701000"/>
<evidence type="ECO:0000313" key="2">
    <source>
        <dbReference type="EMBL" id="KAG2094854.1"/>
    </source>
</evidence>
<dbReference type="AlphaFoldDB" id="A0A9P7JP63"/>
<feature type="signal peptide" evidence="1">
    <location>
        <begin position="1"/>
        <end position="22"/>
    </location>
</feature>
<keyword evidence="3" id="KW-1185">Reference proteome</keyword>
<dbReference type="EMBL" id="JABBWM010000077">
    <property type="protein sequence ID" value="KAG2094854.1"/>
    <property type="molecule type" value="Genomic_DNA"/>
</dbReference>
<name>A0A9P7JP63_9AGAM</name>
<protein>
    <recommendedName>
        <fullName evidence="4">Secreted protein</fullName>
    </recommendedName>
</protein>
<keyword evidence="1" id="KW-0732">Signal</keyword>
<dbReference type="RefSeq" id="XP_041287667.1">
    <property type="nucleotide sequence ID" value="XM_041438741.1"/>
</dbReference>
<comment type="caution">
    <text evidence="2">The sequence shown here is derived from an EMBL/GenBank/DDBJ whole genome shotgun (WGS) entry which is preliminary data.</text>
</comment>
<evidence type="ECO:0000313" key="3">
    <source>
        <dbReference type="Proteomes" id="UP000823399"/>
    </source>
</evidence>
<evidence type="ECO:0008006" key="4">
    <source>
        <dbReference type="Google" id="ProtNLM"/>
    </source>
</evidence>